<protein>
    <submittedName>
        <fullName evidence="1">Uncharacterized protein</fullName>
    </submittedName>
</protein>
<dbReference type="Proteomes" id="UP000236520">
    <property type="component" value="Unassembled WGS sequence"/>
</dbReference>
<evidence type="ECO:0000313" key="1">
    <source>
        <dbReference type="EMBL" id="PNG94579.1"/>
    </source>
</evidence>
<dbReference type="AlphaFoldDB" id="A0A2J7Z331"/>
<reference evidence="1 2" key="1">
    <citation type="submission" date="2015-09" db="EMBL/GenBank/DDBJ databases">
        <title>Genome sequence, genome mining and natural product profiling of a biocontrol bacterium Streptomyces malaysiensis F913.</title>
        <authorList>
            <person name="Xu Y."/>
            <person name="Wei J."/>
            <person name="Xie J."/>
            <person name="Li T."/>
            <person name="Zhou Z."/>
        </authorList>
    </citation>
    <scope>NUCLEOTIDE SEQUENCE [LARGE SCALE GENOMIC DNA]</scope>
    <source>
        <strain evidence="1 2">F913</strain>
    </source>
</reference>
<dbReference type="EMBL" id="LJIW01000001">
    <property type="protein sequence ID" value="PNG94579.1"/>
    <property type="molecule type" value="Genomic_DNA"/>
</dbReference>
<proteinExistence type="predicted"/>
<evidence type="ECO:0000313" key="2">
    <source>
        <dbReference type="Proteomes" id="UP000236520"/>
    </source>
</evidence>
<name>A0A2J7Z331_STRMQ</name>
<gene>
    <name evidence="1" type="ORF">SMF913_10604</name>
</gene>
<keyword evidence="2" id="KW-1185">Reference proteome</keyword>
<comment type="caution">
    <text evidence="1">The sequence shown here is derived from an EMBL/GenBank/DDBJ whole genome shotgun (WGS) entry which is preliminary data.</text>
</comment>
<accession>A0A2J7Z331</accession>
<sequence length="37" mass="3930">MAGVDESILAPLTCDEQAVLHTLLEKITAALPNPTRP</sequence>
<organism evidence="1 2">
    <name type="scientific">Streptomyces malaysiensis</name>
    <dbReference type="NCBI Taxonomy" id="92644"/>
    <lineage>
        <taxon>Bacteria</taxon>
        <taxon>Bacillati</taxon>
        <taxon>Actinomycetota</taxon>
        <taxon>Actinomycetes</taxon>
        <taxon>Kitasatosporales</taxon>
        <taxon>Streptomycetaceae</taxon>
        <taxon>Streptomyces</taxon>
        <taxon>Streptomyces violaceusniger group</taxon>
    </lineage>
</organism>